<keyword evidence="1" id="KW-1133">Transmembrane helix</keyword>
<feature type="transmembrane region" description="Helical" evidence="1">
    <location>
        <begin position="12"/>
        <end position="29"/>
    </location>
</feature>
<feature type="transmembrane region" description="Helical" evidence="1">
    <location>
        <begin position="164"/>
        <end position="181"/>
    </location>
</feature>
<sequence length="228" mass="25462">MFAKNNPYLRSLLIQVLFIPFLGLAILFFKGGTVNDPTTVGYSFYKNFISELGAFTAHNGEFNNPSMFFFIAAMLSVAVGCSLFFLEEKKLFDSTKNTFVFVKIGTLFGILAGICFGLVAIPFDAFDISIKIHTYSAQYAFRFMLLALMFNGIGIVFDPKFPTFYGILNFLAVFPVAKHSVDMYLNDFYQGSIPIEDVVLSQKIAVIALILCFVIRLIAAKSIFKKLA</sequence>
<name>A0A381QL24_9ZZZZ</name>
<keyword evidence="1" id="KW-0472">Membrane</keyword>
<dbReference type="AlphaFoldDB" id="A0A381QL24"/>
<feature type="transmembrane region" description="Helical" evidence="1">
    <location>
        <begin position="98"/>
        <end position="119"/>
    </location>
</feature>
<organism evidence="2">
    <name type="scientific">marine metagenome</name>
    <dbReference type="NCBI Taxonomy" id="408172"/>
    <lineage>
        <taxon>unclassified sequences</taxon>
        <taxon>metagenomes</taxon>
        <taxon>ecological metagenomes</taxon>
    </lineage>
</organism>
<feature type="transmembrane region" description="Helical" evidence="1">
    <location>
        <begin position="67"/>
        <end position="86"/>
    </location>
</feature>
<proteinExistence type="predicted"/>
<protein>
    <submittedName>
        <fullName evidence="2">Uncharacterized protein</fullName>
    </submittedName>
</protein>
<feature type="transmembrane region" description="Helical" evidence="1">
    <location>
        <begin position="139"/>
        <end position="157"/>
    </location>
</feature>
<dbReference type="EMBL" id="UINC01001348">
    <property type="protein sequence ID" value="SUZ78283.1"/>
    <property type="molecule type" value="Genomic_DNA"/>
</dbReference>
<feature type="transmembrane region" description="Helical" evidence="1">
    <location>
        <begin position="201"/>
        <end position="219"/>
    </location>
</feature>
<evidence type="ECO:0000256" key="1">
    <source>
        <dbReference type="SAM" id="Phobius"/>
    </source>
</evidence>
<accession>A0A381QL24</accession>
<gene>
    <name evidence="2" type="ORF">METZ01_LOCUS31137</name>
</gene>
<reference evidence="2" key="1">
    <citation type="submission" date="2018-05" db="EMBL/GenBank/DDBJ databases">
        <authorList>
            <person name="Lanie J.A."/>
            <person name="Ng W.-L."/>
            <person name="Kazmierczak K.M."/>
            <person name="Andrzejewski T.M."/>
            <person name="Davidsen T.M."/>
            <person name="Wayne K.J."/>
            <person name="Tettelin H."/>
            <person name="Glass J.I."/>
            <person name="Rusch D."/>
            <person name="Podicherti R."/>
            <person name="Tsui H.-C.T."/>
            <person name="Winkler M.E."/>
        </authorList>
    </citation>
    <scope>NUCLEOTIDE SEQUENCE</scope>
</reference>
<evidence type="ECO:0000313" key="2">
    <source>
        <dbReference type="EMBL" id="SUZ78283.1"/>
    </source>
</evidence>
<keyword evidence="1" id="KW-0812">Transmembrane</keyword>